<accession>A0A8S0W6T3</accession>
<name>A0A8S0W6T3_CYCAE</name>
<evidence type="ECO:0008006" key="3">
    <source>
        <dbReference type="Google" id="ProtNLM"/>
    </source>
</evidence>
<evidence type="ECO:0000313" key="1">
    <source>
        <dbReference type="EMBL" id="CAA7265068.1"/>
    </source>
</evidence>
<comment type="caution">
    <text evidence="1">The sequence shown here is derived from an EMBL/GenBank/DDBJ whole genome shotgun (WGS) entry which is preliminary data.</text>
</comment>
<dbReference type="EMBL" id="CACVBS010000046">
    <property type="protein sequence ID" value="CAA7265068.1"/>
    <property type="molecule type" value="Genomic_DNA"/>
</dbReference>
<sequence>MISATAIVNEPIAIAIASRNTARHLLLIHPSSPCLLASSPASRRRFLYCGRRRRVDGDPHHPLLFAQDMFPSNLCAVAPLLFPFPLQPPPPSSTPPATRFCHNASNPLVYEEGPFNTEHTNIGCAPWRKRTSPCSVCLKLETLDSQIAETRAFLEHLETHRAALEPSINNAHDPFTSLLPTELASRIFRFCMNEEDLDSDPGPEPWPLHRVPFVLSAVTKRWQAVARLTTSLWTHVCLRLDPSHTWRLKEEMLNEWLSRSSPHPLTVQLEILYCNSKDLRWWVFCRSIIVTLSKHSTRWGDISLKTPDHLLPLFRAYRPGTPHLRSLSIARAFPDEVSDPDNVFDLRTTLPTPQSITLLGCQLRIAHIDWNKVTQADISGITVYESLKMVRSAPALRECILYNIAEVGSIHRLHGEYLLHTALTTLDINISIDQISLFFDRLTTPSLKSLRFECFGQSLDPVTTFLQRSSCPLTSLTILHGACKLNHNHELIEVLEIVPTLETLHVYNVKTFDEFFELLDQQQSRNNNDDQHTFLPSLTDLSVNWRYGAPTFSWSAVHKAIAARVSAEPGREGQGKPMRIELEPYISEDEGGYYIDEESLEGFQRLIHDGVEITIRNMAGHMDVIAYSKKYYADRKA</sequence>
<dbReference type="Proteomes" id="UP000467700">
    <property type="component" value="Unassembled WGS sequence"/>
</dbReference>
<protein>
    <recommendedName>
        <fullName evidence="3">F-box domain-containing protein</fullName>
    </recommendedName>
</protein>
<reference evidence="1 2" key="1">
    <citation type="submission" date="2020-01" db="EMBL/GenBank/DDBJ databases">
        <authorList>
            <person name="Gupta K D."/>
        </authorList>
    </citation>
    <scope>NUCLEOTIDE SEQUENCE [LARGE SCALE GENOMIC DNA]</scope>
</reference>
<dbReference type="AlphaFoldDB" id="A0A8S0W6T3"/>
<organism evidence="1 2">
    <name type="scientific">Cyclocybe aegerita</name>
    <name type="common">Black poplar mushroom</name>
    <name type="synonym">Agrocybe aegerita</name>
    <dbReference type="NCBI Taxonomy" id="1973307"/>
    <lineage>
        <taxon>Eukaryota</taxon>
        <taxon>Fungi</taxon>
        <taxon>Dikarya</taxon>
        <taxon>Basidiomycota</taxon>
        <taxon>Agaricomycotina</taxon>
        <taxon>Agaricomycetes</taxon>
        <taxon>Agaricomycetidae</taxon>
        <taxon>Agaricales</taxon>
        <taxon>Agaricineae</taxon>
        <taxon>Bolbitiaceae</taxon>
        <taxon>Cyclocybe</taxon>
    </lineage>
</organism>
<evidence type="ECO:0000313" key="2">
    <source>
        <dbReference type="Proteomes" id="UP000467700"/>
    </source>
</evidence>
<keyword evidence="2" id="KW-1185">Reference proteome</keyword>
<gene>
    <name evidence="1" type="ORF">AAE3_LOCUS6995</name>
</gene>
<dbReference type="OrthoDB" id="2861760at2759"/>
<proteinExistence type="predicted"/>